<protein>
    <submittedName>
        <fullName evidence="1">Phage protein</fullName>
    </submittedName>
</protein>
<sequence>MANDIRLMRERDGRNHRDMCVLFRWACQDNFWSGNVLSPAKLRDKWTQLEINRNKQQAVVTASKPKLDLTNTDWIYGVDL</sequence>
<dbReference type="STRING" id="585034.ECIAI1_0765"/>
<evidence type="ECO:0000313" key="1">
    <source>
        <dbReference type="EMBL" id="SQD05760.1"/>
    </source>
</evidence>
<accession>A0A2X3M1U9</accession>
<organism evidence="1 2">
    <name type="scientific">Escherichia coli</name>
    <dbReference type="NCBI Taxonomy" id="562"/>
    <lineage>
        <taxon>Bacteria</taxon>
        <taxon>Pseudomonadati</taxon>
        <taxon>Pseudomonadota</taxon>
        <taxon>Gammaproteobacteria</taxon>
        <taxon>Enterobacterales</taxon>
        <taxon>Enterobacteriaceae</taxon>
        <taxon>Escherichia</taxon>
    </lineage>
</organism>
<dbReference type="AlphaFoldDB" id="A0A2X3M1U9"/>
<name>A0A2X3M1U9_ECOLX</name>
<proteinExistence type="predicted"/>
<dbReference type="EMBL" id="UARW01000010">
    <property type="protein sequence ID" value="SQD05760.1"/>
    <property type="molecule type" value="Genomic_DNA"/>
</dbReference>
<gene>
    <name evidence="1" type="ORF">NCTC8009_06326</name>
</gene>
<reference evidence="1 2" key="1">
    <citation type="submission" date="2018-06" db="EMBL/GenBank/DDBJ databases">
        <authorList>
            <consortium name="Pathogen Informatics"/>
            <person name="Doyle S."/>
        </authorList>
    </citation>
    <scope>NUCLEOTIDE SEQUENCE [LARGE SCALE GENOMIC DNA]</scope>
    <source>
        <strain evidence="1 2">NCTC8009</strain>
    </source>
</reference>
<dbReference type="Proteomes" id="UP000250991">
    <property type="component" value="Unassembled WGS sequence"/>
</dbReference>
<evidence type="ECO:0000313" key="2">
    <source>
        <dbReference type="Proteomes" id="UP000250991"/>
    </source>
</evidence>